<gene>
    <name evidence="1" type="ORF">RUM44_011045</name>
</gene>
<accession>A0ABR1ANX3</accession>
<evidence type="ECO:0000313" key="1">
    <source>
        <dbReference type="EMBL" id="KAK6624187.1"/>
    </source>
</evidence>
<organism evidence="1 2">
    <name type="scientific">Polyplax serrata</name>
    <name type="common">Common mouse louse</name>
    <dbReference type="NCBI Taxonomy" id="468196"/>
    <lineage>
        <taxon>Eukaryota</taxon>
        <taxon>Metazoa</taxon>
        <taxon>Ecdysozoa</taxon>
        <taxon>Arthropoda</taxon>
        <taxon>Hexapoda</taxon>
        <taxon>Insecta</taxon>
        <taxon>Pterygota</taxon>
        <taxon>Neoptera</taxon>
        <taxon>Paraneoptera</taxon>
        <taxon>Psocodea</taxon>
        <taxon>Troctomorpha</taxon>
        <taxon>Phthiraptera</taxon>
        <taxon>Anoplura</taxon>
        <taxon>Polyplacidae</taxon>
        <taxon>Polyplax</taxon>
    </lineage>
</organism>
<keyword evidence="2" id="KW-1185">Reference proteome</keyword>
<protein>
    <submittedName>
        <fullName evidence="1">Uncharacterized protein</fullName>
    </submittedName>
</protein>
<sequence>MAPCGNKRPCFPLSLEFRLLAFGFFADLPSHPSSLPGLAGFEAVSMPPGSFAPNRGVAAGLKITKKHSEQRRHCGVLNGVRGEDEDLKLKILPFSESQT</sequence>
<evidence type="ECO:0000313" key="2">
    <source>
        <dbReference type="Proteomes" id="UP001359485"/>
    </source>
</evidence>
<proteinExistence type="predicted"/>
<reference evidence="1 2" key="1">
    <citation type="submission" date="2023-09" db="EMBL/GenBank/DDBJ databases">
        <title>Genomes of two closely related lineages of the louse Polyplax serrata with different host specificities.</title>
        <authorList>
            <person name="Martinu J."/>
            <person name="Tarabai H."/>
            <person name="Stefka J."/>
            <person name="Hypsa V."/>
        </authorList>
    </citation>
    <scope>NUCLEOTIDE SEQUENCE [LARGE SCALE GENOMIC DNA]</scope>
    <source>
        <strain evidence="1">98ZLc_SE</strain>
    </source>
</reference>
<dbReference type="Proteomes" id="UP001359485">
    <property type="component" value="Unassembled WGS sequence"/>
</dbReference>
<dbReference type="EMBL" id="JAWJWF010000046">
    <property type="protein sequence ID" value="KAK6624187.1"/>
    <property type="molecule type" value="Genomic_DNA"/>
</dbReference>
<name>A0ABR1ANX3_POLSC</name>
<comment type="caution">
    <text evidence="1">The sequence shown here is derived from an EMBL/GenBank/DDBJ whole genome shotgun (WGS) entry which is preliminary data.</text>
</comment>